<dbReference type="Gene3D" id="3.40.50.11220">
    <property type="match status" value="1"/>
</dbReference>
<reference evidence="4 6" key="2">
    <citation type="journal article" date="2020" name="Int. J. Syst. Evol. Microbiol.">
        <title>Sulfuracidifex tepidarius gen. nov., sp. nov. and transfer of Sulfolobus metallicus Huber and Stetter 1992 to the genus Sulfuracidifex as Sulfuracidifex metallicus comb. nov.</title>
        <authorList>
            <person name="Itoh T."/>
            <person name="Miura T."/>
            <person name="Sakai H.D."/>
            <person name="Kato S."/>
            <person name="Ohkuma M."/>
            <person name="Takashina T."/>
        </authorList>
    </citation>
    <scope>NUCLEOTIDE SEQUENCE [LARGE SCALE GENOMIC DNA]</scope>
    <source>
        <strain evidence="4 6">IC-006</strain>
        <strain evidence="5">IC-007</strain>
    </source>
</reference>
<proteinExistence type="predicted"/>
<dbReference type="SUPFAM" id="SSF159664">
    <property type="entry name" value="CobE/GbiG C-terminal domain-like"/>
    <property type="match status" value="1"/>
</dbReference>
<accession>A0A510E3I3</accession>
<dbReference type="InterPro" id="IPR002750">
    <property type="entry name" value="CobE/GbiG_C"/>
</dbReference>
<dbReference type="InterPro" id="IPR021744">
    <property type="entry name" value="CbiG_N"/>
</dbReference>
<dbReference type="EMBL" id="AP018929">
    <property type="protein sequence ID" value="BBG24316.1"/>
    <property type="molecule type" value="Genomic_DNA"/>
</dbReference>
<dbReference type="STRING" id="1294262.GCA_001316085_00402"/>
<dbReference type="NCBIfam" id="NF004467">
    <property type="entry name" value="PRK05788.1-5"/>
    <property type="match status" value="1"/>
</dbReference>
<feature type="domain" description="CobE/GbiG C-terminal" evidence="1">
    <location>
        <begin position="201"/>
        <end position="317"/>
    </location>
</feature>
<feature type="domain" description="Cobalamin synthesis G N-terminal" evidence="2">
    <location>
        <begin position="45"/>
        <end position="124"/>
    </location>
</feature>
<dbReference type="Proteomes" id="UP000322983">
    <property type="component" value="Chromosome"/>
</dbReference>
<dbReference type="PANTHER" id="PTHR37477:SF1">
    <property type="entry name" value="COBALT-PRECORRIN-5A HYDROLASE"/>
    <property type="match status" value="1"/>
</dbReference>
<name>A0A510DVQ4_9CREN</name>
<dbReference type="PANTHER" id="PTHR37477">
    <property type="entry name" value="COBALT-PRECORRIN-5A HYDROLASE"/>
    <property type="match status" value="1"/>
</dbReference>
<dbReference type="EMBL" id="AP018930">
    <property type="protein sequence ID" value="BBG27073.1"/>
    <property type="molecule type" value="Genomic_DNA"/>
</dbReference>
<dbReference type="GO" id="GO:0009236">
    <property type="term" value="P:cobalamin biosynthetic process"/>
    <property type="evidence" value="ECO:0007669"/>
    <property type="project" value="InterPro"/>
</dbReference>
<dbReference type="InterPro" id="IPR052553">
    <property type="entry name" value="CbiG_hydrolase"/>
</dbReference>
<dbReference type="Pfam" id="PF11760">
    <property type="entry name" value="CbiG_N"/>
    <property type="match status" value="1"/>
</dbReference>
<sequence>MIENLWRGVAIVYTSTGEGTAKKIGEWIRREKEIPAVEMPYSQSHLSSIWNCYDSILFVMALEGVVRTSCKLAKSKDTDPPVVAVDDLGRYVIPVLGGHWGANEITQEISSFLNAIPVITTASELFNKISVETIARKLIAKVENPEAIVKINSAILKGQEVCVDGFKFDGLNEGDSCHFIITTTEKDYPGKVVVRLSPSPLHIGIGSKKEVDVDLIERGVREVLSKLSIPLDRVSSISSIREEVSEVARRLNKRFMLYSKDEVNSFSNPCLTPQSEKLKEVGIKGVAEICALMSARENPRLVLRKLKIGNSATLAIATGGNT</sequence>
<evidence type="ECO:0000313" key="7">
    <source>
        <dbReference type="Proteomes" id="UP000325030"/>
    </source>
</evidence>
<dbReference type="AlphaFoldDB" id="A0A510DVQ4"/>
<feature type="domain" description="CbiG-like linker" evidence="3">
    <location>
        <begin position="129"/>
        <end position="198"/>
    </location>
</feature>
<reference evidence="7" key="1">
    <citation type="submission" date="2018-09" db="EMBL/GenBank/DDBJ databases">
        <title>Complete Genome Sequencing of Sulfolobus sp. JCM 16834.</title>
        <authorList>
            <person name="Kato S."/>
            <person name="Itoh T."/>
            <person name="Ohkuma M."/>
        </authorList>
    </citation>
    <scope>NUCLEOTIDE SEQUENCE [LARGE SCALE GENOMIC DNA]</scope>
    <source>
        <strain evidence="7">IC-007</strain>
    </source>
</reference>
<evidence type="ECO:0000313" key="6">
    <source>
        <dbReference type="Proteomes" id="UP000322983"/>
    </source>
</evidence>
<dbReference type="SUPFAM" id="SSF159672">
    <property type="entry name" value="CbiG N-terminal domain-like"/>
    <property type="match status" value="1"/>
</dbReference>
<evidence type="ECO:0008006" key="8">
    <source>
        <dbReference type="Google" id="ProtNLM"/>
    </source>
</evidence>
<dbReference type="RefSeq" id="WP_054845027.1">
    <property type="nucleotide sequence ID" value="NZ_AP018929.1"/>
</dbReference>
<dbReference type="Pfam" id="PF21437">
    <property type="entry name" value="CbiG-like_linker"/>
    <property type="match status" value="1"/>
</dbReference>
<dbReference type="GeneID" id="41717940"/>
<protein>
    <recommendedName>
        <fullName evidence="8">Cobalamin biosynthesis protein CbiG</fullName>
    </recommendedName>
</protein>
<keyword evidence="6" id="KW-1185">Reference proteome</keyword>
<dbReference type="InterPro" id="IPR048775">
    <property type="entry name" value="CbiG-like_linker"/>
</dbReference>
<gene>
    <name evidence="4" type="ORF">IC006_1626</name>
    <name evidence="5" type="ORF">IC007_1603</name>
</gene>
<dbReference type="InterPro" id="IPR038029">
    <property type="entry name" value="GbiG_N_sf"/>
</dbReference>
<dbReference type="InterPro" id="IPR036518">
    <property type="entry name" value="CobE/GbiG_C_sf"/>
</dbReference>
<dbReference type="Gene3D" id="3.40.1390.40">
    <property type="match status" value="1"/>
</dbReference>
<dbReference type="Proteomes" id="UP000325030">
    <property type="component" value="Chromosome"/>
</dbReference>
<dbReference type="KEGG" id="step:IC006_1626"/>
<dbReference type="Pfam" id="PF01890">
    <property type="entry name" value="CbiG_C"/>
    <property type="match status" value="1"/>
</dbReference>
<evidence type="ECO:0000313" key="5">
    <source>
        <dbReference type="EMBL" id="BBG27073.1"/>
    </source>
</evidence>
<evidence type="ECO:0000313" key="4">
    <source>
        <dbReference type="EMBL" id="BBG24316.1"/>
    </source>
</evidence>
<dbReference type="Gene3D" id="3.30.420.180">
    <property type="entry name" value="CobE/GbiG C-terminal domain"/>
    <property type="match status" value="1"/>
</dbReference>
<accession>A0A510DVQ4</accession>
<evidence type="ECO:0000259" key="2">
    <source>
        <dbReference type="Pfam" id="PF11760"/>
    </source>
</evidence>
<organism evidence="4 6">
    <name type="scientific">Sulfuracidifex tepidarius</name>
    <dbReference type="NCBI Taxonomy" id="1294262"/>
    <lineage>
        <taxon>Archaea</taxon>
        <taxon>Thermoproteota</taxon>
        <taxon>Thermoprotei</taxon>
        <taxon>Sulfolobales</taxon>
        <taxon>Sulfolobaceae</taxon>
        <taxon>Sulfuracidifex</taxon>
    </lineage>
</organism>
<evidence type="ECO:0000259" key="1">
    <source>
        <dbReference type="Pfam" id="PF01890"/>
    </source>
</evidence>
<evidence type="ECO:0000259" key="3">
    <source>
        <dbReference type="Pfam" id="PF21437"/>
    </source>
</evidence>
<dbReference type="OrthoDB" id="4722at2157"/>